<keyword evidence="1" id="KW-0812">Transmembrane</keyword>
<accession>A0ABU3NX19</accession>
<keyword evidence="3" id="KW-1185">Reference proteome</keyword>
<comment type="caution">
    <text evidence="2">The sequence shown here is derived from an EMBL/GenBank/DDBJ whole genome shotgun (WGS) entry which is preliminary data.</text>
</comment>
<keyword evidence="1" id="KW-0472">Membrane</keyword>
<dbReference type="EMBL" id="JAUOZS010000001">
    <property type="protein sequence ID" value="MDT8900783.1"/>
    <property type="molecule type" value="Genomic_DNA"/>
</dbReference>
<sequence>MLDYLYAELLRWWTGLSLKATGEALLYAIVAAALVAGGYAWFVSRRRHGRVNQMRVAPFRYFRLRARERRH</sequence>
<reference evidence="2 3" key="1">
    <citation type="submission" date="2023-07" db="EMBL/GenBank/DDBJ databases">
        <title>The novel representative of Negativicutes class, Anaeroselena agilis gen. nov. sp. nov.</title>
        <authorList>
            <person name="Prokofeva M.I."/>
            <person name="Elcheninov A.G."/>
            <person name="Klyukina A."/>
            <person name="Kublanov I.V."/>
            <person name="Frolov E.N."/>
            <person name="Podosokorskaya O.A."/>
        </authorList>
    </citation>
    <scope>NUCLEOTIDE SEQUENCE [LARGE SCALE GENOMIC DNA]</scope>
    <source>
        <strain evidence="2 3">4137-cl</strain>
    </source>
</reference>
<keyword evidence="1" id="KW-1133">Transmembrane helix</keyword>
<gene>
    <name evidence="2" type="ORF">Q4T40_05975</name>
</gene>
<dbReference type="Proteomes" id="UP001254848">
    <property type="component" value="Unassembled WGS sequence"/>
</dbReference>
<proteinExistence type="predicted"/>
<feature type="transmembrane region" description="Helical" evidence="1">
    <location>
        <begin position="24"/>
        <end position="44"/>
    </location>
</feature>
<dbReference type="RefSeq" id="WP_413779316.1">
    <property type="nucleotide sequence ID" value="NZ_JAUOZS010000001.1"/>
</dbReference>
<evidence type="ECO:0000313" key="2">
    <source>
        <dbReference type="EMBL" id="MDT8900783.1"/>
    </source>
</evidence>
<evidence type="ECO:0000256" key="1">
    <source>
        <dbReference type="SAM" id="Phobius"/>
    </source>
</evidence>
<protein>
    <submittedName>
        <fullName evidence="2">Uncharacterized protein</fullName>
    </submittedName>
</protein>
<name>A0ABU3NX19_9FIRM</name>
<evidence type="ECO:0000313" key="3">
    <source>
        <dbReference type="Proteomes" id="UP001254848"/>
    </source>
</evidence>
<organism evidence="2 3">
    <name type="scientific">Anaeroselena agilis</name>
    <dbReference type="NCBI Taxonomy" id="3063788"/>
    <lineage>
        <taxon>Bacteria</taxon>
        <taxon>Bacillati</taxon>
        <taxon>Bacillota</taxon>
        <taxon>Negativicutes</taxon>
        <taxon>Acetonemataceae</taxon>
        <taxon>Anaeroselena</taxon>
    </lineage>
</organism>